<dbReference type="Proteomes" id="UP001206126">
    <property type="component" value="Unassembled WGS sequence"/>
</dbReference>
<keyword evidence="2" id="KW-1185">Reference proteome</keyword>
<proteinExistence type="predicted"/>
<reference evidence="1 2" key="1">
    <citation type="submission" date="2022-08" db="EMBL/GenBank/DDBJ databases">
        <title>Reclassification of Massilia species as members of the genera Telluria, Duganella, Pseudoduganella, Mokoshia gen. nov. and Zemynaea gen. nov. using orthogonal and non-orthogonal genome-based approaches.</title>
        <authorList>
            <person name="Bowman J.P."/>
        </authorList>
    </citation>
    <scope>NUCLEOTIDE SEQUENCE [LARGE SCALE GENOMIC DNA]</scope>
    <source>
        <strain evidence="1 2">JCM 31605</strain>
    </source>
</reference>
<comment type="caution">
    <text evidence="1">The sequence shown here is derived from an EMBL/GenBank/DDBJ whole genome shotgun (WGS) entry which is preliminary data.</text>
</comment>
<evidence type="ECO:0000313" key="2">
    <source>
        <dbReference type="Proteomes" id="UP001206126"/>
    </source>
</evidence>
<evidence type="ECO:0000313" key="1">
    <source>
        <dbReference type="EMBL" id="MCS0809623.1"/>
    </source>
</evidence>
<protein>
    <submittedName>
        <fullName evidence="1">Uncharacterized protein</fullName>
    </submittedName>
</protein>
<organism evidence="1 2">
    <name type="scientific">Massilia agilis</name>
    <dbReference type="NCBI Taxonomy" id="1811226"/>
    <lineage>
        <taxon>Bacteria</taxon>
        <taxon>Pseudomonadati</taxon>
        <taxon>Pseudomonadota</taxon>
        <taxon>Betaproteobacteria</taxon>
        <taxon>Burkholderiales</taxon>
        <taxon>Oxalobacteraceae</taxon>
        <taxon>Telluria group</taxon>
        <taxon>Massilia</taxon>
    </lineage>
</organism>
<accession>A0ABT2DE67</accession>
<sequence>MRLRLIAFLILSIAAAFAINEFGFGIAHSVPLGLVAFLLSPGILVFFVSERLGSTGSWAAFILGNVIYYEVIYRAGKWIRREKR</sequence>
<gene>
    <name evidence="1" type="ORF">NX774_16995</name>
</gene>
<dbReference type="EMBL" id="JANUHB010000004">
    <property type="protein sequence ID" value="MCS0809623.1"/>
    <property type="molecule type" value="Genomic_DNA"/>
</dbReference>
<dbReference type="RefSeq" id="WP_258823447.1">
    <property type="nucleotide sequence ID" value="NZ_JANUHB010000004.1"/>
</dbReference>
<name>A0ABT2DE67_9BURK</name>